<keyword evidence="2 5" id="KW-0479">Metal-binding</keyword>
<dbReference type="KEGG" id="srm:SRM_01695"/>
<dbReference type="AlphaFoldDB" id="D5H9B1"/>
<dbReference type="Proteomes" id="UP000000933">
    <property type="component" value="Chromosome"/>
</dbReference>
<comment type="similarity">
    <text evidence="5">Belongs to the peptidase M24B family.</text>
</comment>
<keyword evidence="8" id="KW-0031">Aminopeptidase</keyword>
<dbReference type="GO" id="GO:0008237">
    <property type="term" value="F:metallopeptidase activity"/>
    <property type="evidence" value="ECO:0007669"/>
    <property type="project" value="UniProtKB-KW"/>
</dbReference>
<evidence type="ECO:0000256" key="5">
    <source>
        <dbReference type="RuleBase" id="RU000590"/>
    </source>
</evidence>
<keyword evidence="4" id="KW-0482">Metalloprotease</keyword>
<dbReference type="SUPFAM" id="SSF55920">
    <property type="entry name" value="Creatinase/aminopeptidase"/>
    <property type="match status" value="1"/>
</dbReference>
<dbReference type="HOGENOM" id="CLU_017266_4_2_10"/>
<evidence type="ECO:0000256" key="2">
    <source>
        <dbReference type="ARBA" id="ARBA00022723"/>
    </source>
</evidence>
<dbReference type="Gene3D" id="3.90.230.10">
    <property type="entry name" value="Creatinase/methionine aminopeptidase superfamily"/>
    <property type="match status" value="1"/>
</dbReference>
<dbReference type="Pfam" id="PF01321">
    <property type="entry name" value="Creatinase_N"/>
    <property type="match status" value="1"/>
</dbReference>
<evidence type="ECO:0000259" key="6">
    <source>
        <dbReference type="Pfam" id="PF00557"/>
    </source>
</evidence>
<reference evidence="9" key="2">
    <citation type="submission" date="2010-04" db="EMBL/GenBank/DDBJ databases">
        <title>Genome sequence of Salinibacter ruber M8.</title>
        <authorList>
            <consortium name="Genoscope"/>
        </authorList>
    </citation>
    <scope>NUCLEOTIDE SEQUENCE [LARGE SCALE GENOMIC DNA]</scope>
    <source>
        <strain evidence="9">M8</strain>
    </source>
</reference>
<dbReference type="EMBL" id="FP565814">
    <property type="protein sequence ID" value="CBH24616.1"/>
    <property type="molecule type" value="Genomic_DNA"/>
</dbReference>
<dbReference type="CDD" id="cd01092">
    <property type="entry name" value="APP-like"/>
    <property type="match status" value="1"/>
</dbReference>
<evidence type="ECO:0000259" key="7">
    <source>
        <dbReference type="Pfam" id="PF01321"/>
    </source>
</evidence>
<dbReference type="InterPro" id="IPR036005">
    <property type="entry name" value="Creatinase/aminopeptidase-like"/>
</dbReference>
<proteinExistence type="inferred from homology"/>
<feature type="domain" description="Peptidase M24" evidence="6">
    <location>
        <begin position="148"/>
        <end position="351"/>
    </location>
</feature>
<evidence type="ECO:0000313" key="8">
    <source>
        <dbReference type="EMBL" id="CBH24616.1"/>
    </source>
</evidence>
<name>D5H9B1_SALRM</name>
<dbReference type="Pfam" id="PF00557">
    <property type="entry name" value="Peptidase_M24"/>
    <property type="match status" value="1"/>
</dbReference>
<dbReference type="InterPro" id="IPR001131">
    <property type="entry name" value="Peptidase_M24B_aminopep-P_CS"/>
</dbReference>
<evidence type="ECO:0000256" key="1">
    <source>
        <dbReference type="ARBA" id="ARBA00022670"/>
    </source>
</evidence>
<dbReference type="Gene3D" id="3.40.350.10">
    <property type="entry name" value="Creatinase/prolidase N-terminal domain"/>
    <property type="match status" value="1"/>
</dbReference>
<dbReference type="GO" id="GO:0046872">
    <property type="term" value="F:metal ion binding"/>
    <property type="evidence" value="ECO:0007669"/>
    <property type="project" value="UniProtKB-KW"/>
</dbReference>
<dbReference type="PATRIC" id="fig|761659.10.peg.1848"/>
<dbReference type="PANTHER" id="PTHR46112">
    <property type="entry name" value="AMINOPEPTIDASE"/>
    <property type="match status" value="1"/>
</dbReference>
<evidence type="ECO:0000313" key="9">
    <source>
        <dbReference type="Proteomes" id="UP000000933"/>
    </source>
</evidence>
<gene>
    <name evidence="8" type="primary">pepP</name>
    <name evidence="8" type="ordered locus">SRM_01695</name>
</gene>
<organism evidence="8 9">
    <name type="scientific">Salinibacter ruber (strain M8)</name>
    <dbReference type="NCBI Taxonomy" id="761659"/>
    <lineage>
        <taxon>Bacteria</taxon>
        <taxon>Pseudomonadati</taxon>
        <taxon>Rhodothermota</taxon>
        <taxon>Rhodothermia</taxon>
        <taxon>Rhodothermales</taxon>
        <taxon>Salinibacteraceae</taxon>
        <taxon>Salinibacter</taxon>
    </lineage>
</organism>
<dbReference type="InterPro" id="IPR029149">
    <property type="entry name" value="Creatin/AminoP/Spt16_N"/>
</dbReference>
<dbReference type="PANTHER" id="PTHR46112:SF3">
    <property type="entry name" value="AMINOPEPTIDASE YPDF"/>
    <property type="match status" value="1"/>
</dbReference>
<dbReference type="GO" id="GO:0006508">
    <property type="term" value="P:proteolysis"/>
    <property type="evidence" value="ECO:0007669"/>
    <property type="project" value="UniProtKB-KW"/>
</dbReference>
<evidence type="ECO:0000256" key="3">
    <source>
        <dbReference type="ARBA" id="ARBA00022801"/>
    </source>
</evidence>
<reference evidence="8 9" key="1">
    <citation type="journal article" date="2010" name="ISME J.">
        <title>Fine-scale evolution: genomic, phenotypic and ecological differentiation in two coexisting Salinibacter ruber strains.</title>
        <authorList>
            <person name="Pena A."/>
            <person name="Teeling H."/>
            <person name="Huerta-Cepas J."/>
            <person name="Santos F."/>
            <person name="Yarza P."/>
            <person name="Brito-Echeverria J."/>
            <person name="Lucio M."/>
            <person name="Schmitt-Kopplin P."/>
            <person name="Meseguer I."/>
            <person name="Schenowitz C."/>
            <person name="Dossat C."/>
            <person name="Barbe V."/>
            <person name="Dopazo J."/>
            <person name="Rossello-Mora R."/>
            <person name="Schuler M."/>
            <person name="Glockner F.O."/>
            <person name="Amann R."/>
            <person name="Gabaldon T."/>
            <person name="Anton J."/>
        </authorList>
    </citation>
    <scope>NUCLEOTIDE SEQUENCE [LARGE SCALE GENOMIC DNA]</scope>
    <source>
        <strain evidence="8 9">M8</strain>
    </source>
</reference>
<sequence length="367" mass="39949">MSLVASRISCRMSDRMSRVRGRLNDLEADAIFLTSMPKIRWACGFTGSSGLLIVGPDSASFVTDGRYTDQARSEVDGADVYIARDGLSACVKEAGLLESFSRVAFQADHVSVARRDALVDEHGEVEWSPKTGLLTQLAGSKTEDEVSRIRRAQSITENVFREITDLIEPGMTEREIGAEIVYRHLKKGAESMAFDPIVASGPNGARPHARPTDRSLHAGDMIVIDMGCFRDGYASDMTRTVALGEPEDTARRGYEAVLEAQHAALDAARAGMTGRELDAVARASLEAAGLAEHFTHGLGHGLGIQVHEWPRVSHTADDELPEGACVTIEPGVYLPEKQYGVRIEDIIVLREDGCENLTRSPKELMVL</sequence>
<dbReference type="GO" id="GO:0004177">
    <property type="term" value="F:aminopeptidase activity"/>
    <property type="evidence" value="ECO:0007669"/>
    <property type="project" value="UniProtKB-KW"/>
</dbReference>
<accession>D5H9B1</accession>
<dbReference type="InterPro" id="IPR050659">
    <property type="entry name" value="Peptidase_M24B"/>
</dbReference>
<dbReference type="InterPro" id="IPR000587">
    <property type="entry name" value="Creatinase_N"/>
</dbReference>
<protein>
    <submittedName>
        <fullName evidence="8">Xaa-Pro aminopeptidase</fullName>
        <ecNumber evidence="8">3.4.11.9</ecNumber>
    </submittedName>
</protein>
<dbReference type="EC" id="3.4.11.9" evidence="8"/>
<feature type="domain" description="Creatinase N-terminal" evidence="7">
    <location>
        <begin position="15"/>
        <end position="136"/>
    </location>
</feature>
<dbReference type="SUPFAM" id="SSF53092">
    <property type="entry name" value="Creatinase/prolidase N-terminal domain"/>
    <property type="match status" value="1"/>
</dbReference>
<dbReference type="InterPro" id="IPR000994">
    <property type="entry name" value="Pept_M24"/>
</dbReference>
<evidence type="ECO:0000256" key="4">
    <source>
        <dbReference type="ARBA" id="ARBA00023049"/>
    </source>
</evidence>
<keyword evidence="1" id="KW-0645">Protease</keyword>
<keyword evidence="3 8" id="KW-0378">Hydrolase</keyword>
<dbReference type="PROSITE" id="PS00491">
    <property type="entry name" value="PROLINE_PEPTIDASE"/>
    <property type="match status" value="1"/>
</dbReference>